<keyword evidence="3" id="KW-1185">Reference proteome</keyword>
<dbReference type="AlphaFoldDB" id="A0A833R8U0"/>
<keyword evidence="1" id="KW-0812">Transmembrane</keyword>
<sequence>MNEKDIVGVGIGIAYHPYPDRQYRAMRTCFLFVAASYANPVIAVKLLRLVIVLPILTCSFLYYMNMSFELFYTVLYGVIAKLGSYNICTIVKKCMT</sequence>
<organism evidence="2 3">
    <name type="scientific">Frieseomelitta varia</name>
    <dbReference type="NCBI Taxonomy" id="561572"/>
    <lineage>
        <taxon>Eukaryota</taxon>
        <taxon>Metazoa</taxon>
        <taxon>Ecdysozoa</taxon>
        <taxon>Arthropoda</taxon>
        <taxon>Hexapoda</taxon>
        <taxon>Insecta</taxon>
        <taxon>Pterygota</taxon>
        <taxon>Neoptera</taxon>
        <taxon>Endopterygota</taxon>
        <taxon>Hymenoptera</taxon>
        <taxon>Apocrita</taxon>
        <taxon>Aculeata</taxon>
        <taxon>Apoidea</taxon>
        <taxon>Anthophila</taxon>
        <taxon>Apidae</taxon>
        <taxon>Frieseomelitta</taxon>
    </lineage>
</organism>
<evidence type="ECO:0000313" key="2">
    <source>
        <dbReference type="EMBL" id="KAF3424174.1"/>
    </source>
</evidence>
<dbReference type="Proteomes" id="UP000655588">
    <property type="component" value="Unassembled WGS sequence"/>
</dbReference>
<evidence type="ECO:0000256" key="1">
    <source>
        <dbReference type="SAM" id="Phobius"/>
    </source>
</evidence>
<feature type="transmembrane region" description="Helical" evidence="1">
    <location>
        <begin position="70"/>
        <end position="91"/>
    </location>
</feature>
<evidence type="ECO:0000313" key="3">
    <source>
        <dbReference type="Proteomes" id="UP000655588"/>
    </source>
</evidence>
<reference evidence="2" key="1">
    <citation type="submission" date="2019-11" db="EMBL/GenBank/DDBJ databases">
        <title>The nuclear and mitochondrial genomes of Frieseomelitta varia - a highly eusocial stingless bee (Meliponini) with a permanently sterile worker caste.</title>
        <authorList>
            <person name="Freitas F.C.P."/>
            <person name="Lourenco A.P."/>
            <person name="Nunes F.M.F."/>
            <person name="Paschoal A.R."/>
            <person name="Abreu F.C.P."/>
            <person name="Barbin F.O."/>
            <person name="Bataglia L."/>
            <person name="Cardoso-Junior C.A.M."/>
            <person name="Cervoni M.S."/>
            <person name="Silva S.R."/>
            <person name="Dalarmi F."/>
            <person name="Del Lama M.A."/>
            <person name="Depintor T.S."/>
            <person name="Ferreira K.M."/>
            <person name="Goria P.S."/>
            <person name="Jaskot M.C."/>
            <person name="Lago D.C."/>
            <person name="Luna-Lucena D."/>
            <person name="Moda L.M."/>
            <person name="Nascimento L."/>
            <person name="Pedrino M."/>
            <person name="Rabico F.O."/>
            <person name="Sanches F.C."/>
            <person name="Santos D.E."/>
            <person name="Santos C.G."/>
            <person name="Vieira J."/>
            <person name="Lopes T.F."/>
            <person name="Barchuk A.R."/>
            <person name="Hartfelder K."/>
            <person name="Simoes Z.L.P."/>
            <person name="Bitondi M.M.G."/>
            <person name="Pinheiro D.G."/>
        </authorList>
    </citation>
    <scope>NUCLEOTIDE SEQUENCE</scope>
    <source>
        <strain evidence="2">USP_RPSP 00005682</strain>
        <tissue evidence="2">Whole individual</tissue>
    </source>
</reference>
<protein>
    <submittedName>
        <fullName evidence="2">Uncharacterized protein</fullName>
    </submittedName>
</protein>
<accession>A0A833R8U0</accession>
<name>A0A833R8U0_9HYME</name>
<proteinExistence type="predicted"/>
<comment type="caution">
    <text evidence="2">The sequence shown here is derived from an EMBL/GenBank/DDBJ whole genome shotgun (WGS) entry which is preliminary data.</text>
</comment>
<gene>
    <name evidence="2" type="ORF">E2986_12314</name>
</gene>
<keyword evidence="1" id="KW-0472">Membrane</keyword>
<keyword evidence="1" id="KW-1133">Transmembrane helix</keyword>
<dbReference type="EMBL" id="WNWW01000489">
    <property type="protein sequence ID" value="KAF3424174.1"/>
    <property type="molecule type" value="Genomic_DNA"/>
</dbReference>